<evidence type="ECO:0000256" key="2">
    <source>
        <dbReference type="ARBA" id="ARBA00022555"/>
    </source>
</evidence>
<keyword evidence="8 9" id="KW-0560">Oxidoreductase</keyword>
<dbReference type="InterPro" id="IPR013785">
    <property type="entry name" value="Aldolase_TIM"/>
</dbReference>
<dbReference type="KEGG" id="ccah:DWG20_13305"/>
<evidence type="ECO:0000256" key="11">
    <source>
        <dbReference type="PIRSR" id="PIRSR006621-1"/>
    </source>
</evidence>
<keyword evidence="12" id="KW-0547">Nucleotide-binding</keyword>
<comment type="catalytic activity">
    <reaction evidence="9">
        <text>5,6-dihydrouridine(16) in tRNA + NADP(+) = uridine(16) in tRNA + NADPH + H(+)</text>
        <dbReference type="Rhea" id="RHEA:53376"/>
        <dbReference type="Rhea" id="RHEA-COMP:13543"/>
        <dbReference type="Rhea" id="RHEA-COMP:13544"/>
        <dbReference type="ChEBI" id="CHEBI:15378"/>
        <dbReference type="ChEBI" id="CHEBI:57783"/>
        <dbReference type="ChEBI" id="CHEBI:58349"/>
        <dbReference type="ChEBI" id="CHEBI:65315"/>
        <dbReference type="ChEBI" id="CHEBI:74443"/>
    </reaction>
</comment>
<dbReference type="Gene3D" id="1.20.225.30">
    <property type="entry name" value="Dihydrouridine synthase, C-terminal recognition domain"/>
    <property type="match status" value="1"/>
</dbReference>
<dbReference type="GO" id="GO:0000049">
    <property type="term" value="F:tRNA binding"/>
    <property type="evidence" value="ECO:0007669"/>
    <property type="project" value="UniProtKB-UniRule"/>
</dbReference>
<dbReference type="AlphaFoldDB" id="A0A345Y8S5"/>
<reference evidence="14 15" key="1">
    <citation type="submission" date="2018-07" db="EMBL/GenBank/DDBJ databases">
        <title>Crenobacter cavernae sp. nov., isolated from a karst cave.</title>
        <authorList>
            <person name="Zhu H."/>
        </authorList>
    </citation>
    <scope>NUCLEOTIDE SEQUENCE [LARGE SCALE GENOMIC DNA]</scope>
    <source>
        <strain evidence="14 15">K1W11S-77</strain>
    </source>
</reference>
<comment type="similarity">
    <text evidence="10">Belongs to the dus family.</text>
</comment>
<dbReference type="PROSITE" id="PS01136">
    <property type="entry name" value="UPF0034"/>
    <property type="match status" value="1"/>
</dbReference>
<feature type="site" description="Interacts with tRNA; defines subfamily-specific binding signature" evidence="9">
    <location>
        <position position="35"/>
    </location>
</feature>
<keyword evidence="3 9" id="KW-0285">Flavoprotein</keyword>
<comment type="similarity">
    <text evidence="9">Belongs to the Dus family. DusC subfamily.</text>
</comment>
<feature type="site" description="Interacts with tRNA; defines subfamily-specific binding signature" evidence="9">
    <location>
        <position position="277"/>
    </location>
</feature>
<dbReference type="RefSeq" id="WP_115434255.1">
    <property type="nucleotide sequence ID" value="NZ_CP031337.1"/>
</dbReference>
<dbReference type="EC" id="1.3.1.-" evidence="9"/>
<comment type="caution">
    <text evidence="9">Lacks conserved residue(s) required for the propagation of feature annotation.</text>
</comment>
<keyword evidence="6 9" id="KW-0521">NADP</keyword>
<name>A0A345Y8S5_9NEIS</name>
<feature type="binding site" evidence="9 12">
    <location>
        <begin position="223"/>
        <end position="224"/>
    </location>
    <ligand>
        <name>FMN</name>
        <dbReference type="ChEBI" id="CHEBI:58210"/>
    </ligand>
</feature>
<dbReference type="InterPro" id="IPR035587">
    <property type="entry name" value="DUS-like_FMN-bd"/>
</dbReference>
<organism evidence="14 15">
    <name type="scientific">Crenobacter cavernae</name>
    <dbReference type="NCBI Taxonomy" id="2290923"/>
    <lineage>
        <taxon>Bacteria</taxon>
        <taxon>Pseudomonadati</taxon>
        <taxon>Pseudomonadota</taxon>
        <taxon>Betaproteobacteria</taxon>
        <taxon>Neisseriales</taxon>
        <taxon>Neisseriaceae</taxon>
        <taxon>Crenobacter</taxon>
    </lineage>
</organism>
<evidence type="ECO:0000256" key="3">
    <source>
        <dbReference type="ARBA" id="ARBA00022630"/>
    </source>
</evidence>
<dbReference type="PANTHER" id="PTHR11082:SF26">
    <property type="entry name" value="TRNA-DIHYDROURIDINE(16) SYNTHASE"/>
    <property type="match status" value="1"/>
</dbReference>
<dbReference type="InterPro" id="IPR042270">
    <property type="entry name" value="DusC_C"/>
</dbReference>
<comment type="function">
    <text evidence="9">Catalyzes the synthesis of 5,6-dihydrouridine (D), a modified base found in the D-loop of most tRNAs, via the reduction of the C5-C6 double bond in target uridines. Specifically modifies U16 in tRNAs.</text>
</comment>
<feature type="binding site" evidence="12">
    <location>
        <position position="168"/>
    </location>
    <ligand>
        <name>FMN</name>
        <dbReference type="ChEBI" id="CHEBI:58210"/>
    </ligand>
</feature>
<dbReference type="PANTHER" id="PTHR11082">
    <property type="entry name" value="TRNA-DIHYDROURIDINE SYNTHASE"/>
    <property type="match status" value="1"/>
</dbReference>
<evidence type="ECO:0000259" key="13">
    <source>
        <dbReference type="Pfam" id="PF01207"/>
    </source>
</evidence>
<evidence type="ECO:0000256" key="5">
    <source>
        <dbReference type="ARBA" id="ARBA00022694"/>
    </source>
</evidence>
<keyword evidence="4 9" id="KW-0288">FMN</keyword>
<feature type="binding site" evidence="9 12">
    <location>
        <position position="139"/>
    </location>
    <ligand>
        <name>FMN</name>
        <dbReference type="ChEBI" id="CHEBI:58210"/>
    </ligand>
</feature>
<dbReference type="HAMAP" id="MF_02043">
    <property type="entry name" value="DusC_subfam"/>
    <property type="match status" value="1"/>
</dbReference>
<evidence type="ECO:0000256" key="9">
    <source>
        <dbReference type="HAMAP-Rule" id="MF_02043"/>
    </source>
</evidence>
<evidence type="ECO:0000256" key="6">
    <source>
        <dbReference type="ARBA" id="ARBA00022857"/>
    </source>
</evidence>
<dbReference type="SUPFAM" id="SSF51395">
    <property type="entry name" value="FMN-linked oxidoreductases"/>
    <property type="match status" value="1"/>
</dbReference>
<comment type="catalytic activity">
    <reaction evidence="9">
        <text>5,6-dihydrouridine(16) in tRNA + NAD(+) = uridine(16) in tRNA + NADH + H(+)</text>
        <dbReference type="Rhea" id="RHEA:53380"/>
        <dbReference type="Rhea" id="RHEA-COMP:13543"/>
        <dbReference type="Rhea" id="RHEA-COMP:13544"/>
        <dbReference type="ChEBI" id="CHEBI:15378"/>
        <dbReference type="ChEBI" id="CHEBI:57540"/>
        <dbReference type="ChEBI" id="CHEBI:57945"/>
        <dbReference type="ChEBI" id="CHEBI:65315"/>
        <dbReference type="ChEBI" id="CHEBI:74443"/>
    </reaction>
</comment>
<keyword evidence="5 9" id="KW-0819">tRNA processing</keyword>
<evidence type="ECO:0000313" key="14">
    <source>
        <dbReference type="EMBL" id="AXK40327.1"/>
    </source>
</evidence>
<dbReference type="Pfam" id="PF01207">
    <property type="entry name" value="Dus"/>
    <property type="match status" value="1"/>
</dbReference>
<sequence>MKLTLAPMQGLADPIMRDVLTRIGGIDEAVTEFVRVTDTLLPTRTFMRLCPELKSGGLTRGGVPVSVQLLGSEPGWLAENAVRAAALGAPAIDLNFGCPAPTVNRHRGGAVLLDEPELIHVIVKAVRDAVPAGTPVTAKMRLGYADTARAFDCAHAIEAAGADLLTVHARTKVEGYKPPAHWHWIARLREAVSLPVVANGEVWTVDDWRSIREQSGCDRVMVGRGLVADPGLAGEIHVAANGKAPVPLSWVVLLPWLEDFFAQCRAEAEHYAVARLKQWLGQLKRRHPEAEAFFARIRTLREADAVAETLASARREEEEGAAA</sequence>
<feature type="site" description="Interacts with tRNA" evidence="9">
    <location>
        <position position="176"/>
    </location>
</feature>
<keyword evidence="7 9" id="KW-0694">RNA-binding</keyword>
<evidence type="ECO:0000256" key="4">
    <source>
        <dbReference type="ARBA" id="ARBA00022643"/>
    </source>
</evidence>
<evidence type="ECO:0000256" key="10">
    <source>
        <dbReference type="PIRNR" id="PIRNR006621"/>
    </source>
</evidence>
<dbReference type="InterPro" id="IPR001269">
    <property type="entry name" value="DUS_fam"/>
</dbReference>
<dbReference type="EMBL" id="CP031337">
    <property type="protein sequence ID" value="AXK40327.1"/>
    <property type="molecule type" value="Genomic_DNA"/>
</dbReference>
<keyword evidence="2 9" id="KW-0820">tRNA-binding</keyword>
<dbReference type="Proteomes" id="UP000254537">
    <property type="component" value="Chromosome"/>
</dbReference>
<gene>
    <name evidence="9" type="primary">dusC</name>
    <name evidence="14" type="ORF">DWG20_13305</name>
</gene>
<feature type="domain" description="DUS-like FMN-binding" evidence="13">
    <location>
        <begin position="4"/>
        <end position="245"/>
    </location>
</feature>
<dbReference type="GO" id="GO:0010181">
    <property type="term" value="F:FMN binding"/>
    <property type="evidence" value="ECO:0007669"/>
    <property type="project" value="UniProtKB-UniRule"/>
</dbReference>
<evidence type="ECO:0000256" key="8">
    <source>
        <dbReference type="ARBA" id="ARBA00023002"/>
    </source>
</evidence>
<comment type="cofactor">
    <cofactor evidence="1 9 10 12">
        <name>FMN</name>
        <dbReference type="ChEBI" id="CHEBI:58210"/>
    </cofactor>
</comment>
<dbReference type="CDD" id="cd02801">
    <property type="entry name" value="DUS_like_FMN"/>
    <property type="match status" value="1"/>
</dbReference>
<dbReference type="InterPro" id="IPR018517">
    <property type="entry name" value="tRNA_hU_synthase_CS"/>
</dbReference>
<dbReference type="GO" id="GO:0050660">
    <property type="term" value="F:flavin adenine dinucleotide binding"/>
    <property type="evidence" value="ECO:0007669"/>
    <property type="project" value="InterPro"/>
</dbReference>
<dbReference type="Gene3D" id="3.20.20.70">
    <property type="entry name" value="Aldolase class I"/>
    <property type="match status" value="1"/>
</dbReference>
<dbReference type="OrthoDB" id="5289281at2"/>
<dbReference type="GO" id="GO:0102262">
    <property type="term" value="F:tRNA-dihydrouridine16 synthase activity"/>
    <property type="evidence" value="ECO:0007669"/>
    <property type="project" value="RHEA"/>
</dbReference>
<evidence type="ECO:0000256" key="12">
    <source>
        <dbReference type="PIRSR" id="PIRSR006621-2"/>
    </source>
</evidence>
<dbReference type="InterPro" id="IPR032886">
    <property type="entry name" value="DusC"/>
</dbReference>
<dbReference type="PIRSF" id="PIRSF006621">
    <property type="entry name" value="Dus"/>
    <property type="match status" value="1"/>
</dbReference>
<feature type="site" description="Interacts with tRNA; defines subfamily-specific binding signature" evidence="9">
    <location>
        <position position="275"/>
    </location>
</feature>
<feature type="binding site" evidence="9 12">
    <location>
        <position position="68"/>
    </location>
    <ligand>
        <name>FMN</name>
        <dbReference type="ChEBI" id="CHEBI:58210"/>
    </ligand>
</feature>
<feature type="site" description="Interacts with tRNA; defines subfamily-specific binding signature" evidence="9">
    <location>
        <position position="298"/>
    </location>
</feature>
<evidence type="ECO:0000256" key="1">
    <source>
        <dbReference type="ARBA" id="ARBA00001917"/>
    </source>
</evidence>
<accession>A0A345Y8S5</accession>
<proteinExistence type="inferred from homology"/>
<feature type="site" description="Interacts with tRNA" evidence="9">
    <location>
        <position position="95"/>
    </location>
</feature>
<protein>
    <recommendedName>
        <fullName evidence="9">tRNA-dihydrouridine(16) synthase</fullName>
        <ecNumber evidence="9">1.3.1.-</ecNumber>
    </recommendedName>
    <alternativeName>
        <fullName evidence="9">U16-specific dihydrouridine synthase</fullName>
        <shortName evidence="9">U16-specific Dus</shortName>
    </alternativeName>
    <alternativeName>
        <fullName evidence="9">tRNA-dihydrouridine synthase C</fullName>
    </alternativeName>
</protein>
<evidence type="ECO:0000256" key="7">
    <source>
        <dbReference type="ARBA" id="ARBA00022884"/>
    </source>
</evidence>
<feature type="binding site" evidence="9">
    <location>
        <begin position="199"/>
        <end position="201"/>
    </location>
    <ligand>
        <name>FMN</name>
        <dbReference type="ChEBI" id="CHEBI:58210"/>
    </ligand>
</feature>
<feature type="active site" description="Proton donor" evidence="9 11">
    <location>
        <position position="98"/>
    </location>
</feature>
<evidence type="ECO:0000313" key="15">
    <source>
        <dbReference type="Proteomes" id="UP000254537"/>
    </source>
</evidence>